<gene>
    <name evidence="1" type="ORF">LEP1GSC108_0030</name>
</gene>
<dbReference type="Proteomes" id="UP000012118">
    <property type="component" value="Unassembled WGS sequence"/>
</dbReference>
<name>M6PYR1_9LEPT</name>
<proteinExistence type="predicted"/>
<evidence type="ECO:0000313" key="1">
    <source>
        <dbReference type="EMBL" id="EMN88209.1"/>
    </source>
</evidence>
<sequence length="39" mass="4373">IELISVFKGAELRAKKTNPRFPGFCYAVFNQESVKGILT</sequence>
<reference evidence="1 2" key="1">
    <citation type="submission" date="2013-01" db="EMBL/GenBank/DDBJ databases">
        <authorList>
            <person name="Harkins D.M."/>
            <person name="Durkin A.S."/>
            <person name="Brinkac L.M."/>
            <person name="Haft D.H."/>
            <person name="Selengut J.D."/>
            <person name="Sanka R."/>
            <person name="DePew J."/>
            <person name="Purushe J."/>
            <person name="Chanthongthip A."/>
            <person name="Lattana O."/>
            <person name="Phetsouvanh R."/>
            <person name="Newton P.N."/>
            <person name="Vinetz J.M."/>
            <person name="Sutton G.G."/>
            <person name="Nierman W.C."/>
            <person name="Fouts D.E."/>
        </authorList>
    </citation>
    <scope>NUCLEOTIDE SEQUENCE [LARGE SCALE GENOMIC DNA]</scope>
    <source>
        <strain evidence="1 2">UI 13098</strain>
    </source>
</reference>
<feature type="non-terminal residue" evidence="1">
    <location>
        <position position="1"/>
    </location>
</feature>
<dbReference type="AlphaFoldDB" id="M6PYR1"/>
<evidence type="ECO:0000313" key="2">
    <source>
        <dbReference type="Proteomes" id="UP000012118"/>
    </source>
</evidence>
<accession>M6PYR1</accession>
<dbReference type="EMBL" id="AHNU02000085">
    <property type="protein sequence ID" value="EMN88209.1"/>
    <property type="molecule type" value="Genomic_DNA"/>
</dbReference>
<protein>
    <submittedName>
        <fullName evidence="1">Uncharacterized protein</fullName>
    </submittedName>
</protein>
<comment type="caution">
    <text evidence="1">The sequence shown here is derived from an EMBL/GenBank/DDBJ whole genome shotgun (WGS) entry which is preliminary data.</text>
</comment>
<keyword evidence="2" id="KW-1185">Reference proteome</keyword>
<organism evidence="1 2">
    <name type="scientific">Leptospira weilii str. UI 13098</name>
    <dbReference type="NCBI Taxonomy" id="1088542"/>
    <lineage>
        <taxon>Bacteria</taxon>
        <taxon>Pseudomonadati</taxon>
        <taxon>Spirochaetota</taxon>
        <taxon>Spirochaetia</taxon>
        <taxon>Leptospirales</taxon>
        <taxon>Leptospiraceae</taxon>
        <taxon>Leptospira</taxon>
    </lineage>
</organism>